<gene>
    <name evidence="2" type="ORF">RIMI_LOCUS7351979</name>
</gene>
<protein>
    <submittedName>
        <fullName evidence="2">Uncharacterized protein</fullName>
    </submittedName>
</protein>
<organism evidence="2 3">
    <name type="scientific">Ranitomeya imitator</name>
    <name type="common">mimic poison frog</name>
    <dbReference type="NCBI Taxonomy" id="111125"/>
    <lineage>
        <taxon>Eukaryota</taxon>
        <taxon>Metazoa</taxon>
        <taxon>Chordata</taxon>
        <taxon>Craniata</taxon>
        <taxon>Vertebrata</taxon>
        <taxon>Euteleostomi</taxon>
        <taxon>Amphibia</taxon>
        <taxon>Batrachia</taxon>
        <taxon>Anura</taxon>
        <taxon>Neobatrachia</taxon>
        <taxon>Hyloidea</taxon>
        <taxon>Dendrobatidae</taxon>
        <taxon>Dendrobatinae</taxon>
        <taxon>Ranitomeya</taxon>
    </lineage>
</organism>
<comment type="caution">
    <text evidence="2">The sequence shown here is derived from an EMBL/GenBank/DDBJ whole genome shotgun (WGS) entry which is preliminary data.</text>
</comment>
<feature type="compositionally biased region" description="Basic and acidic residues" evidence="1">
    <location>
        <begin position="203"/>
        <end position="231"/>
    </location>
</feature>
<keyword evidence="3" id="KW-1185">Reference proteome</keyword>
<sequence length="275" mass="30728">MWEEVRGRSVVVYKSEVTVIMGACRRMGIDAWRLIDLISAAPASQFMALELLVNFPTEQCRKARVPGSMSAGRGSSGGFESTIKDLSKSVTRVFRFCYNQWNSDLSAGGSSKLAKKFSMGGFLHCGTPLQWMVTGCWWSGETWVIPNEASRGHIIHGTRRATRCWKSGARYRWVGTRRWKSGTGLTVWRQPLPSIHGASEPGGKTRLEVRPKEHWEGEDTKEAGQDRDTRLTEYGADTVKAGLDEKTRKPGKGREAELAGQSGDSEQAEQRQRWT</sequence>
<accession>A0ABN9LDU6</accession>
<feature type="region of interest" description="Disordered" evidence="1">
    <location>
        <begin position="190"/>
        <end position="275"/>
    </location>
</feature>
<name>A0ABN9LDU6_9NEOB</name>
<evidence type="ECO:0000313" key="2">
    <source>
        <dbReference type="EMBL" id="CAJ0937861.1"/>
    </source>
</evidence>
<dbReference type="EMBL" id="CAUEEQ010013877">
    <property type="protein sequence ID" value="CAJ0937861.1"/>
    <property type="molecule type" value="Genomic_DNA"/>
</dbReference>
<evidence type="ECO:0000313" key="3">
    <source>
        <dbReference type="Proteomes" id="UP001176940"/>
    </source>
</evidence>
<reference evidence="2" key="1">
    <citation type="submission" date="2023-07" db="EMBL/GenBank/DDBJ databases">
        <authorList>
            <person name="Stuckert A."/>
        </authorList>
    </citation>
    <scope>NUCLEOTIDE SEQUENCE</scope>
</reference>
<dbReference type="Proteomes" id="UP001176940">
    <property type="component" value="Unassembled WGS sequence"/>
</dbReference>
<proteinExistence type="predicted"/>
<feature type="compositionally biased region" description="Basic and acidic residues" evidence="1">
    <location>
        <begin position="242"/>
        <end position="257"/>
    </location>
</feature>
<evidence type="ECO:0000256" key="1">
    <source>
        <dbReference type="SAM" id="MobiDB-lite"/>
    </source>
</evidence>